<evidence type="ECO:0000256" key="3">
    <source>
        <dbReference type="ARBA" id="ARBA00023163"/>
    </source>
</evidence>
<comment type="caution">
    <text evidence="5">The sequence shown here is derived from an EMBL/GenBank/DDBJ whole genome shotgun (WGS) entry which is preliminary data.</text>
</comment>
<evidence type="ECO:0000259" key="4">
    <source>
        <dbReference type="PROSITE" id="PS50949"/>
    </source>
</evidence>
<dbReference type="InterPro" id="IPR036388">
    <property type="entry name" value="WH-like_DNA-bd_sf"/>
</dbReference>
<keyword evidence="6" id="KW-1185">Reference proteome</keyword>
<reference evidence="5 6" key="1">
    <citation type="submission" date="2018-05" db="EMBL/GenBank/DDBJ databases">
        <title>Genomic Encyclopedia of Type Strains, Phase IV (KMG-IV): sequencing the most valuable type-strain genomes for metagenomic binning, comparative biology and taxonomic classification.</title>
        <authorList>
            <person name="Goeker M."/>
        </authorList>
    </citation>
    <scope>NUCLEOTIDE SEQUENCE [LARGE SCALE GENOMIC DNA]</scope>
    <source>
        <strain evidence="5 6">DSM 24995</strain>
    </source>
</reference>
<keyword evidence="2" id="KW-0238">DNA-binding</keyword>
<protein>
    <submittedName>
        <fullName evidence="5">GntR family transcriptional regulator</fullName>
    </submittedName>
</protein>
<dbReference type="PRINTS" id="PR00035">
    <property type="entry name" value="HTHGNTR"/>
</dbReference>
<dbReference type="CDD" id="cd07377">
    <property type="entry name" value="WHTH_GntR"/>
    <property type="match status" value="1"/>
</dbReference>
<dbReference type="GeneID" id="86060105"/>
<dbReference type="Pfam" id="PF07729">
    <property type="entry name" value="FCD"/>
    <property type="match status" value="1"/>
</dbReference>
<dbReference type="GO" id="GO:0003700">
    <property type="term" value="F:DNA-binding transcription factor activity"/>
    <property type="evidence" value="ECO:0007669"/>
    <property type="project" value="InterPro"/>
</dbReference>
<dbReference type="Gene3D" id="1.10.10.10">
    <property type="entry name" value="Winged helix-like DNA-binding domain superfamily/Winged helix DNA-binding domain"/>
    <property type="match status" value="1"/>
</dbReference>
<dbReference type="Gene3D" id="1.20.120.530">
    <property type="entry name" value="GntR ligand-binding domain-like"/>
    <property type="match status" value="1"/>
</dbReference>
<dbReference type="PANTHER" id="PTHR43537">
    <property type="entry name" value="TRANSCRIPTIONAL REGULATOR, GNTR FAMILY"/>
    <property type="match status" value="1"/>
</dbReference>
<dbReference type="Proteomes" id="UP000248057">
    <property type="component" value="Unassembled WGS sequence"/>
</dbReference>
<dbReference type="PANTHER" id="PTHR43537:SF51">
    <property type="entry name" value="HTH-TYPE TRANSCRIPTIONAL REGULATOR LGOR-RELATED"/>
    <property type="match status" value="1"/>
</dbReference>
<dbReference type="RefSeq" id="WP_110321718.1">
    <property type="nucleotide sequence ID" value="NZ_QJKD01000002.1"/>
</dbReference>
<keyword evidence="3" id="KW-0804">Transcription</keyword>
<dbReference type="InterPro" id="IPR036390">
    <property type="entry name" value="WH_DNA-bd_sf"/>
</dbReference>
<dbReference type="SUPFAM" id="SSF48008">
    <property type="entry name" value="GntR ligand-binding domain-like"/>
    <property type="match status" value="1"/>
</dbReference>
<keyword evidence="1" id="KW-0805">Transcription regulation</keyword>
<dbReference type="SMART" id="SM00345">
    <property type="entry name" value="HTH_GNTR"/>
    <property type="match status" value="1"/>
</dbReference>
<name>A0A2V3YC27_9FIRM</name>
<evidence type="ECO:0000313" key="6">
    <source>
        <dbReference type="Proteomes" id="UP000248057"/>
    </source>
</evidence>
<dbReference type="SUPFAM" id="SSF46785">
    <property type="entry name" value="Winged helix' DNA-binding domain"/>
    <property type="match status" value="1"/>
</dbReference>
<gene>
    <name evidence="5" type="ORF">DFR60_102113</name>
</gene>
<feature type="domain" description="HTH gntR-type" evidence="4">
    <location>
        <begin position="7"/>
        <end position="74"/>
    </location>
</feature>
<dbReference type="InterPro" id="IPR011711">
    <property type="entry name" value="GntR_C"/>
</dbReference>
<evidence type="ECO:0000256" key="2">
    <source>
        <dbReference type="ARBA" id="ARBA00023125"/>
    </source>
</evidence>
<dbReference type="EMBL" id="QJKD01000002">
    <property type="protein sequence ID" value="PXX55839.1"/>
    <property type="molecule type" value="Genomic_DNA"/>
</dbReference>
<dbReference type="InterPro" id="IPR008920">
    <property type="entry name" value="TF_FadR/GntR_C"/>
</dbReference>
<organism evidence="5 6">
    <name type="scientific">Hungatella effluvii</name>
    <dbReference type="NCBI Taxonomy" id="1096246"/>
    <lineage>
        <taxon>Bacteria</taxon>
        <taxon>Bacillati</taxon>
        <taxon>Bacillota</taxon>
        <taxon>Clostridia</taxon>
        <taxon>Lachnospirales</taxon>
        <taxon>Lachnospiraceae</taxon>
        <taxon>Hungatella</taxon>
    </lineage>
</organism>
<dbReference type="PROSITE" id="PS50949">
    <property type="entry name" value="HTH_GNTR"/>
    <property type="match status" value="1"/>
</dbReference>
<evidence type="ECO:0000256" key="1">
    <source>
        <dbReference type="ARBA" id="ARBA00023015"/>
    </source>
</evidence>
<dbReference type="GO" id="GO:0003677">
    <property type="term" value="F:DNA binding"/>
    <property type="evidence" value="ECO:0007669"/>
    <property type="project" value="UniProtKB-KW"/>
</dbReference>
<dbReference type="AlphaFoldDB" id="A0A2V3YC27"/>
<sequence>METVSAVQTKDYIVSVIRSEILAGNMRPGEELTQELIAEQLGVSRMPVREALQSLAQEGLIVRLPNRHMQVAAMEEKQVRDTFRMAATMETEILLMIPEEKRDELLLRLSELAETAGSGERKAAAGAEMAWHKYALASLRNSYIHQLFRRLLDSYVSYAVERLKRGNAAAELLTDVGAALASGNEGALRAAMNRYYGRMADCLLNSKEETHE</sequence>
<evidence type="ECO:0000313" key="5">
    <source>
        <dbReference type="EMBL" id="PXX55839.1"/>
    </source>
</evidence>
<accession>A0A2V3YC27</accession>
<dbReference type="InterPro" id="IPR000524">
    <property type="entry name" value="Tscrpt_reg_HTH_GntR"/>
</dbReference>
<proteinExistence type="predicted"/>
<dbReference type="Pfam" id="PF00392">
    <property type="entry name" value="GntR"/>
    <property type="match status" value="1"/>
</dbReference>